<evidence type="ECO:0000256" key="8">
    <source>
        <dbReference type="SAM" id="SignalP"/>
    </source>
</evidence>
<dbReference type="SMART" id="SM00409">
    <property type="entry name" value="IG"/>
    <property type="match status" value="1"/>
</dbReference>
<dbReference type="Proteomes" id="UP000694425">
    <property type="component" value="Unplaced"/>
</dbReference>
<feature type="signal peptide" evidence="8">
    <location>
        <begin position="1"/>
        <end position="24"/>
    </location>
</feature>
<keyword evidence="4 7" id="KW-0472">Membrane</keyword>
<feature type="chain" id="PRO_5034163174" description="Ig-like domain-containing protein" evidence="8">
    <location>
        <begin position="25"/>
        <end position="254"/>
    </location>
</feature>
<dbReference type="InterPro" id="IPR050671">
    <property type="entry name" value="CD300_family_receptors"/>
</dbReference>
<dbReference type="PANTHER" id="PTHR11860">
    <property type="entry name" value="POLYMERIC-IMMUNOGLOBULIN RECEPTOR"/>
    <property type="match status" value="1"/>
</dbReference>
<evidence type="ECO:0000259" key="9">
    <source>
        <dbReference type="PROSITE" id="PS50835"/>
    </source>
</evidence>
<dbReference type="PANTHER" id="PTHR11860:SF115">
    <property type="entry name" value="IMMUNOGLOBULIN SUBTYPE DOMAIN-CONTAINING PROTEIN"/>
    <property type="match status" value="1"/>
</dbReference>
<comment type="subcellular location">
    <subcellularLocation>
        <location evidence="1">Membrane</location>
    </subcellularLocation>
</comment>
<dbReference type="AlphaFoldDB" id="A0A8C7ATH3"/>
<keyword evidence="3 8" id="KW-0732">Signal</keyword>
<evidence type="ECO:0000313" key="10">
    <source>
        <dbReference type="Ensembl" id="ENSNVIP00000012354.1"/>
    </source>
</evidence>
<name>A0A8C7ATH3_NEOVI</name>
<protein>
    <recommendedName>
        <fullName evidence="9">Ig-like domain-containing protein</fullName>
    </recommendedName>
</protein>
<dbReference type="PROSITE" id="PS50835">
    <property type="entry name" value="IG_LIKE"/>
    <property type="match status" value="1"/>
</dbReference>
<dbReference type="SUPFAM" id="SSF48726">
    <property type="entry name" value="Immunoglobulin"/>
    <property type="match status" value="1"/>
</dbReference>
<feature type="region of interest" description="Disordered" evidence="6">
    <location>
        <begin position="231"/>
        <end position="254"/>
    </location>
</feature>
<dbReference type="Ensembl" id="ENSNVIT00000014512.1">
    <property type="protein sequence ID" value="ENSNVIP00000012354.1"/>
    <property type="gene ID" value="ENSNVIG00000009809.1"/>
</dbReference>
<organism evidence="10 11">
    <name type="scientific">Neovison vison</name>
    <name type="common">American mink</name>
    <name type="synonym">Mustela vison</name>
    <dbReference type="NCBI Taxonomy" id="452646"/>
    <lineage>
        <taxon>Eukaryota</taxon>
        <taxon>Metazoa</taxon>
        <taxon>Chordata</taxon>
        <taxon>Craniata</taxon>
        <taxon>Vertebrata</taxon>
        <taxon>Euteleostomi</taxon>
        <taxon>Mammalia</taxon>
        <taxon>Eutheria</taxon>
        <taxon>Laurasiatheria</taxon>
        <taxon>Carnivora</taxon>
        <taxon>Caniformia</taxon>
        <taxon>Musteloidea</taxon>
        <taxon>Mustelidae</taxon>
        <taxon>Mustelinae</taxon>
        <taxon>Neogale</taxon>
    </lineage>
</organism>
<dbReference type="InterPro" id="IPR007110">
    <property type="entry name" value="Ig-like_dom"/>
</dbReference>
<keyword evidence="11" id="KW-1185">Reference proteome</keyword>
<keyword evidence="2 7" id="KW-0812">Transmembrane</keyword>
<evidence type="ECO:0000256" key="4">
    <source>
        <dbReference type="ARBA" id="ARBA00023136"/>
    </source>
</evidence>
<proteinExistence type="predicted"/>
<dbReference type="CDD" id="cd05716">
    <property type="entry name" value="IgV_pIgR_like"/>
    <property type="match status" value="1"/>
</dbReference>
<feature type="transmembrane region" description="Helical" evidence="7">
    <location>
        <begin position="174"/>
        <end position="197"/>
    </location>
</feature>
<reference evidence="10" key="2">
    <citation type="submission" date="2025-09" db="UniProtKB">
        <authorList>
            <consortium name="Ensembl"/>
        </authorList>
    </citation>
    <scope>IDENTIFICATION</scope>
</reference>
<dbReference type="InterPro" id="IPR013783">
    <property type="entry name" value="Ig-like_fold"/>
</dbReference>
<dbReference type="InterPro" id="IPR013106">
    <property type="entry name" value="Ig_V-set"/>
</dbReference>
<evidence type="ECO:0000256" key="1">
    <source>
        <dbReference type="ARBA" id="ARBA00004370"/>
    </source>
</evidence>
<evidence type="ECO:0000256" key="5">
    <source>
        <dbReference type="ARBA" id="ARBA00023157"/>
    </source>
</evidence>
<dbReference type="GO" id="GO:0005886">
    <property type="term" value="C:plasma membrane"/>
    <property type="evidence" value="ECO:0007669"/>
    <property type="project" value="TreeGrafter"/>
</dbReference>
<evidence type="ECO:0000313" key="11">
    <source>
        <dbReference type="Proteomes" id="UP000694425"/>
    </source>
</evidence>
<evidence type="ECO:0000256" key="7">
    <source>
        <dbReference type="SAM" id="Phobius"/>
    </source>
</evidence>
<dbReference type="FunFam" id="2.60.40.10:FF:000370">
    <property type="entry name" value="CMRF35-like molecule 1"/>
    <property type="match status" value="1"/>
</dbReference>
<dbReference type="GO" id="GO:0004888">
    <property type="term" value="F:transmembrane signaling receptor activity"/>
    <property type="evidence" value="ECO:0007669"/>
    <property type="project" value="TreeGrafter"/>
</dbReference>
<feature type="compositionally biased region" description="Polar residues" evidence="6">
    <location>
        <begin position="244"/>
        <end position="254"/>
    </location>
</feature>
<sequence length="254" mass="28169">MTPGNGRLWLPAALLLLQVPGCWSLHGPTSVTGTVGGSLSVQCQYEEKFKENVKYWCKTPCMGDIMKTEKADKEVRSGRVSIRDHPANLTFTVTLENLTEGDGGTYRCGIDTSWLPEYLLDLTFRVVLSVTPDPAFLCCHRGRDLAKSCRAIGEIRGAEPGLVFVPQRLGVVSIHFLLLILLKVPLFLMMLSVILWVNRSQWAICGTQSQPDEDNMQPYLSIDILSRDTATHTRSGRTSGPKPSISSHLVPQNW</sequence>
<dbReference type="InterPro" id="IPR003599">
    <property type="entry name" value="Ig_sub"/>
</dbReference>
<evidence type="ECO:0000256" key="6">
    <source>
        <dbReference type="SAM" id="MobiDB-lite"/>
    </source>
</evidence>
<dbReference type="InterPro" id="IPR036179">
    <property type="entry name" value="Ig-like_dom_sf"/>
</dbReference>
<evidence type="ECO:0000256" key="3">
    <source>
        <dbReference type="ARBA" id="ARBA00022729"/>
    </source>
</evidence>
<reference evidence="10" key="1">
    <citation type="submission" date="2025-08" db="UniProtKB">
        <authorList>
            <consortium name="Ensembl"/>
        </authorList>
    </citation>
    <scope>IDENTIFICATION</scope>
</reference>
<accession>A0A8C7ATH3</accession>
<dbReference type="GeneTree" id="ENSGT00940000163948"/>
<dbReference type="Gene3D" id="2.60.40.10">
    <property type="entry name" value="Immunoglobulins"/>
    <property type="match status" value="1"/>
</dbReference>
<evidence type="ECO:0000256" key="2">
    <source>
        <dbReference type="ARBA" id="ARBA00022692"/>
    </source>
</evidence>
<keyword evidence="7" id="KW-1133">Transmembrane helix</keyword>
<dbReference type="Pfam" id="PF07686">
    <property type="entry name" value="V-set"/>
    <property type="match status" value="1"/>
</dbReference>
<feature type="domain" description="Ig-like" evidence="9">
    <location>
        <begin position="11"/>
        <end position="108"/>
    </location>
</feature>
<keyword evidence="5" id="KW-1015">Disulfide bond</keyword>